<feature type="transmembrane region" description="Helical" evidence="2">
    <location>
        <begin position="6"/>
        <end position="30"/>
    </location>
</feature>
<feature type="region of interest" description="Disordered" evidence="1">
    <location>
        <begin position="93"/>
        <end position="182"/>
    </location>
</feature>
<dbReference type="Proteomes" id="UP000886757">
    <property type="component" value="Unassembled WGS sequence"/>
</dbReference>
<feature type="compositionally biased region" description="Acidic residues" evidence="1">
    <location>
        <begin position="119"/>
        <end position="135"/>
    </location>
</feature>
<proteinExistence type="predicted"/>
<sequence>MILVILKIIGILLLTLVVLLLLLLGSLLFVPIRYKVSVKKDEKDFGGRAFVSWLLHLASFSCEYRYGWKRPLFEIRILGISLKRFIKKKKEDPEGKIPEEEEGTDAGTPEEKEGPGLETLEEEEEPELENLEEKEEPGLENLEGEKKPEIATFEEDEESGTGTSEEEKEADAGRWEDEANLGRVTGKPHRLREKLLSLKKFPERLLHKLKQKRRNLERMKKKLYSFLELLKEYEAGKTSKVLWEHIRYLARHFGFRRIKGFLRFGTGDPASTGELTGLIYLFLPARAEKFSLEPDFHDTALETDLEAEGHARLVHLLITAVKIFGDKNMKKILRRLRSR</sequence>
<accession>A0A9D1ABM9</accession>
<keyword evidence="2" id="KW-1133">Transmembrane helix</keyword>
<evidence type="ECO:0000256" key="2">
    <source>
        <dbReference type="SAM" id="Phobius"/>
    </source>
</evidence>
<keyword evidence="2" id="KW-0812">Transmembrane</keyword>
<organism evidence="3 4">
    <name type="scientific">Candidatus Choladousia intestinavium</name>
    <dbReference type="NCBI Taxonomy" id="2840727"/>
    <lineage>
        <taxon>Bacteria</taxon>
        <taxon>Bacillati</taxon>
        <taxon>Bacillota</taxon>
        <taxon>Clostridia</taxon>
        <taxon>Lachnospirales</taxon>
        <taxon>Lachnospiraceae</taxon>
        <taxon>Lachnospiraceae incertae sedis</taxon>
        <taxon>Candidatus Choladousia</taxon>
    </lineage>
</organism>
<reference evidence="3" key="2">
    <citation type="journal article" date="2021" name="PeerJ">
        <title>Extensive microbial diversity within the chicken gut microbiome revealed by metagenomics and culture.</title>
        <authorList>
            <person name="Gilroy R."/>
            <person name="Ravi A."/>
            <person name="Getino M."/>
            <person name="Pursley I."/>
            <person name="Horton D.L."/>
            <person name="Alikhan N.F."/>
            <person name="Baker D."/>
            <person name="Gharbi K."/>
            <person name="Hall N."/>
            <person name="Watson M."/>
            <person name="Adriaenssens E.M."/>
            <person name="Foster-Nyarko E."/>
            <person name="Jarju S."/>
            <person name="Secka A."/>
            <person name="Antonio M."/>
            <person name="Oren A."/>
            <person name="Chaudhuri R.R."/>
            <person name="La Ragione R."/>
            <person name="Hildebrand F."/>
            <person name="Pallen M.J."/>
        </authorList>
    </citation>
    <scope>NUCLEOTIDE SEQUENCE</scope>
    <source>
        <strain evidence="3">ChiSjej4B22-8148</strain>
    </source>
</reference>
<feature type="compositionally biased region" description="Acidic residues" evidence="1">
    <location>
        <begin position="152"/>
        <end position="169"/>
    </location>
</feature>
<comment type="caution">
    <text evidence="3">The sequence shown here is derived from an EMBL/GenBank/DDBJ whole genome shotgun (WGS) entry which is preliminary data.</text>
</comment>
<protein>
    <submittedName>
        <fullName evidence="3">DUF2953 domain-containing protein</fullName>
    </submittedName>
</protein>
<evidence type="ECO:0000313" key="4">
    <source>
        <dbReference type="Proteomes" id="UP000886757"/>
    </source>
</evidence>
<keyword evidence="2" id="KW-0472">Membrane</keyword>
<dbReference type="EMBL" id="DVGK01000010">
    <property type="protein sequence ID" value="HIR12429.1"/>
    <property type="molecule type" value="Genomic_DNA"/>
</dbReference>
<dbReference type="InterPro" id="IPR021338">
    <property type="entry name" value="DUF2953"/>
</dbReference>
<reference evidence="3" key="1">
    <citation type="submission" date="2020-10" db="EMBL/GenBank/DDBJ databases">
        <authorList>
            <person name="Gilroy R."/>
        </authorList>
    </citation>
    <scope>NUCLEOTIDE SEQUENCE</scope>
    <source>
        <strain evidence="3">ChiSjej4B22-8148</strain>
    </source>
</reference>
<dbReference type="Pfam" id="PF11167">
    <property type="entry name" value="DUF2953"/>
    <property type="match status" value="1"/>
</dbReference>
<name>A0A9D1ABM9_9FIRM</name>
<gene>
    <name evidence="3" type="ORF">IAB31_00720</name>
</gene>
<dbReference type="AlphaFoldDB" id="A0A9D1ABM9"/>
<evidence type="ECO:0000313" key="3">
    <source>
        <dbReference type="EMBL" id="HIR12429.1"/>
    </source>
</evidence>
<evidence type="ECO:0000256" key="1">
    <source>
        <dbReference type="SAM" id="MobiDB-lite"/>
    </source>
</evidence>